<sequence length="180" mass="20430">MRELSEIEQMLIDIAKGNQQAFSELYDCTSAKLYGVCLRVLEDEATAQDVLQEAYIKIWHKAAQYQSNGLSPMTWLITIARNSAIDRRRSQASKPTESMEDYELESQQDGPEQCAHSSQTQRQLEDCLNTLEPDRADAVKGAYLEGLSYADLAEQFSVPLNTMRTWLRRSLLKLQGCMGQ</sequence>
<dbReference type="InterPro" id="IPR039425">
    <property type="entry name" value="RNA_pol_sigma-70-like"/>
</dbReference>
<protein>
    <recommendedName>
        <fullName evidence="6">RNA polymerase sigma factor</fullName>
    </recommendedName>
</protein>
<name>A0A1C3JSR3_9GAMM</name>
<dbReference type="PANTHER" id="PTHR43133:SF62">
    <property type="entry name" value="RNA POLYMERASE SIGMA FACTOR SIGZ"/>
    <property type="match status" value="1"/>
</dbReference>
<dbReference type="SUPFAM" id="SSF88946">
    <property type="entry name" value="Sigma2 domain of RNA polymerase sigma factors"/>
    <property type="match status" value="1"/>
</dbReference>
<dbReference type="Pfam" id="PF04542">
    <property type="entry name" value="Sigma70_r2"/>
    <property type="match status" value="1"/>
</dbReference>
<dbReference type="InterPro" id="IPR036388">
    <property type="entry name" value="WH-like_DNA-bd_sf"/>
</dbReference>
<proteinExistence type="inferred from homology"/>
<dbReference type="InterPro" id="IPR013249">
    <property type="entry name" value="RNA_pol_sigma70_r4_t2"/>
</dbReference>
<dbReference type="PROSITE" id="PS01063">
    <property type="entry name" value="SIGMA70_ECF"/>
    <property type="match status" value="1"/>
</dbReference>
<dbReference type="EMBL" id="FLRB01000019">
    <property type="protein sequence ID" value="SBT22469.1"/>
    <property type="molecule type" value="Genomic_DNA"/>
</dbReference>
<evidence type="ECO:0000313" key="13">
    <source>
        <dbReference type="Proteomes" id="UP000092871"/>
    </source>
</evidence>
<feature type="region of interest" description="Disordered" evidence="7">
    <location>
        <begin position="87"/>
        <end position="119"/>
    </location>
</feature>
<gene>
    <name evidence="10" type="primary">sigK</name>
    <name evidence="10" type="ORF">MGA5115_02208</name>
    <name evidence="11" type="ORF">MGA5116_03090</name>
</gene>
<evidence type="ECO:0000256" key="2">
    <source>
        <dbReference type="ARBA" id="ARBA00023015"/>
    </source>
</evidence>
<evidence type="ECO:0000256" key="1">
    <source>
        <dbReference type="ARBA" id="ARBA00010641"/>
    </source>
</evidence>
<dbReference type="AlphaFoldDB" id="A0A1C3JSR3"/>
<dbReference type="Proteomes" id="UP000092840">
    <property type="component" value="Unassembled WGS sequence"/>
</dbReference>
<dbReference type="GO" id="GO:0016987">
    <property type="term" value="F:sigma factor activity"/>
    <property type="evidence" value="ECO:0007669"/>
    <property type="project" value="UniProtKB-KW"/>
</dbReference>
<dbReference type="InterPro" id="IPR013325">
    <property type="entry name" value="RNA_pol_sigma_r2"/>
</dbReference>
<comment type="similarity">
    <text evidence="1 6">Belongs to the sigma-70 factor family. ECF subfamily.</text>
</comment>
<reference evidence="10 13" key="2">
    <citation type="submission" date="2016-06" db="EMBL/GenBank/DDBJ databases">
        <authorList>
            <person name="Kjaerup R.B."/>
            <person name="Dalgaard T.S."/>
            <person name="Juul-Madsen H.R."/>
        </authorList>
    </citation>
    <scope>NUCLEOTIDE SEQUENCE [LARGE SCALE GENOMIC DNA]</scope>
    <source>
        <strain evidence="10 13">CECT 5115</strain>
    </source>
</reference>
<keyword evidence="12" id="KW-1185">Reference proteome</keyword>
<dbReference type="RefSeq" id="WP_067036349.1">
    <property type="nucleotide sequence ID" value="NZ_FLRA01000017.1"/>
</dbReference>
<accession>A0A1C3JSR3</accession>
<evidence type="ECO:0000259" key="9">
    <source>
        <dbReference type="Pfam" id="PF08281"/>
    </source>
</evidence>
<reference evidence="11 12" key="1">
    <citation type="submission" date="2016-06" db="EMBL/GenBank/DDBJ databases">
        <authorList>
            <person name="Rodrigo-Torres L."/>
            <person name="Arahal D.R."/>
        </authorList>
    </citation>
    <scope>NUCLEOTIDE SEQUENCE [LARGE SCALE GENOMIC DNA]</scope>
    <source>
        <strain evidence="11 12">CECT 5116</strain>
    </source>
</reference>
<keyword evidence="3 6" id="KW-0731">Sigma factor</keyword>
<feature type="compositionally biased region" description="Polar residues" evidence="7">
    <location>
        <begin position="107"/>
        <end position="119"/>
    </location>
</feature>
<evidence type="ECO:0000256" key="7">
    <source>
        <dbReference type="SAM" id="MobiDB-lite"/>
    </source>
</evidence>
<evidence type="ECO:0000259" key="8">
    <source>
        <dbReference type="Pfam" id="PF04542"/>
    </source>
</evidence>
<dbReference type="GO" id="GO:0003677">
    <property type="term" value="F:DNA binding"/>
    <property type="evidence" value="ECO:0007669"/>
    <property type="project" value="UniProtKB-KW"/>
</dbReference>
<dbReference type="CDD" id="cd06171">
    <property type="entry name" value="Sigma70_r4"/>
    <property type="match status" value="1"/>
</dbReference>
<feature type="domain" description="RNA polymerase sigma factor 70 region 4 type 2" evidence="9">
    <location>
        <begin position="122"/>
        <end position="174"/>
    </location>
</feature>
<dbReference type="InterPro" id="IPR007627">
    <property type="entry name" value="RNA_pol_sigma70_r2"/>
</dbReference>
<dbReference type="InterPro" id="IPR014284">
    <property type="entry name" value="RNA_pol_sigma-70_dom"/>
</dbReference>
<dbReference type="NCBIfam" id="TIGR02937">
    <property type="entry name" value="sigma70-ECF"/>
    <property type="match status" value="1"/>
</dbReference>
<evidence type="ECO:0000256" key="4">
    <source>
        <dbReference type="ARBA" id="ARBA00023125"/>
    </source>
</evidence>
<feature type="domain" description="RNA polymerase sigma-70 region 2" evidence="8">
    <location>
        <begin position="25"/>
        <end position="92"/>
    </location>
</feature>
<dbReference type="OrthoDB" id="9784272at2"/>
<keyword evidence="2 6" id="KW-0805">Transcription regulation</keyword>
<dbReference type="Gene3D" id="1.10.10.10">
    <property type="entry name" value="Winged helix-like DNA-binding domain superfamily/Winged helix DNA-binding domain"/>
    <property type="match status" value="1"/>
</dbReference>
<dbReference type="Pfam" id="PF08281">
    <property type="entry name" value="Sigma70_r4_2"/>
    <property type="match status" value="1"/>
</dbReference>
<keyword evidence="5 6" id="KW-0804">Transcription</keyword>
<evidence type="ECO:0000256" key="6">
    <source>
        <dbReference type="RuleBase" id="RU000716"/>
    </source>
</evidence>
<dbReference type="PANTHER" id="PTHR43133">
    <property type="entry name" value="RNA POLYMERASE ECF-TYPE SIGMA FACTO"/>
    <property type="match status" value="1"/>
</dbReference>
<dbReference type="InterPro" id="IPR000838">
    <property type="entry name" value="RNA_pol_sigma70_ECF_CS"/>
</dbReference>
<dbReference type="Gene3D" id="1.10.1740.10">
    <property type="match status" value="1"/>
</dbReference>
<dbReference type="EMBL" id="FLRA01000017">
    <property type="protein sequence ID" value="SBT18089.1"/>
    <property type="molecule type" value="Genomic_DNA"/>
</dbReference>
<dbReference type="SUPFAM" id="SSF88659">
    <property type="entry name" value="Sigma3 and sigma4 domains of RNA polymerase sigma factors"/>
    <property type="match status" value="1"/>
</dbReference>
<dbReference type="Proteomes" id="UP000092871">
    <property type="component" value="Unassembled WGS sequence"/>
</dbReference>
<keyword evidence="4 6" id="KW-0238">DNA-binding</keyword>
<evidence type="ECO:0000256" key="3">
    <source>
        <dbReference type="ARBA" id="ARBA00023082"/>
    </source>
</evidence>
<dbReference type="InterPro" id="IPR013324">
    <property type="entry name" value="RNA_pol_sigma_r3/r4-like"/>
</dbReference>
<evidence type="ECO:0000313" key="12">
    <source>
        <dbReference type="Proteomes" id="UP000092840"/>
    </source>
</evidence>
<dbReference type="GO" id="GO:0006352">
    <property type="term" value="P:DNA-templated transcription initiation"/>
    <property type="evidence" value="ECO:0007669"/>
    <property type="project" value="InterPro"/>
</dbReference>
<evidence type="ECO:0000313" key="10">
    <source>
        <dbReference type="EMBL" id="SBT18089.1"/>
    </source>
</evidence>
<organism evidence="10 13">
    <name type="scientific">Marinomonas gallaica</name>
    <dbReference type="NCBI Taxonomy" id="1806667"/>
    <lineage>
        <taxon>Bacteria</taxon>
        <taxon>Pseudomonadati</taxon>
        <taxon>Pseudomonadota</taxon>
        <taxon>Gammaproteobacteria</taxon>
        <taxon>Oceanospirillales</taxon>
        <taxon>Oceanospirillaceae</taxon>
        <taxon>Marinomonas</taxon>
    </lineage>
</organism>
<evidence type="ECO:0000313" key="11">
    <source>
        <dbReference type="EMBL" id="SBT22469.1"/>
    </source>
</evidence>
<evidence type="ECO:0000256" key="5">
    <source>
        <dbReference type="ARBA" id="ARBA00023163"/>
    </source>
</evidence>